<keyword evidence="5" id="KW-0175">Coiled coil</keyword>
<feature type="compositionally biased region" description="Basic and acidic residues" evidence="6">
    <location>
        <begin position="11"/>
        <end position="20"/>
    </location>
</feature>
<dbReference type="AlphaFoldDB" id="A0A2R8BJP6"/>
<keyword evidence="4 7" id="KW-0472">Membrane</keyword>
<dbReference type="GO" id="GO:0016020">
    <property type="term" value="C:membrane"/>
    <property type="evidence" value="ECO:0007669"/>
    <property type="project" value="UniProtKB-SubCell"/>
</dbReference>
<dbReference type="InterPro" id="IPR019133">
    <property type="entry name" value="MIC60"/>
</dbReference>
<evidence type="ECO:0000313" key="8">
    <source>
        <dbReference type="EMBL" id="SPH23499.1"/>
    </source>
</evidence>
<organism evidence="8 9">
    <name type="scientific">Albidovulum aquaemixtae</name>
    <dbReference type="NCBI Taxonomy" id="1542388"/>
    <lineage>
        <taxon>Bacteria</taxon>
        <taxon>Pseudomonadati</taxon>
        <taxon>Pseudomonadota</taxon>
        <taxon>Alphaproteobacteria</taxon>
        <taxon>Rhodobacterales</taxon>
        <taxon>Paracoccaceae</taxon>
        <taxon>Albidovulum</taxon>
    </lineage>
</organism>
<proteinExistence type="predicted"/>
<evidence type="ECO:0000256" key="7">
    <source>
        <dbReference type="SAM" id="Phobius"/>
    </source>
</evidence>
<accession>A0A2R8BJP6</accession>
<evidence type="ECO:0000256" key="4">
    <source>
        <dbReference type="ARBA" id="ARBA00023136"/>
    </source>
</evidence>
<evidence type="ECO:0000313" key="9">
    <source>
        <dbReference type="Proteomes" id="UP000244924"/>
    </source>
</evidence>
<sequence>MEAKFSVARSRKTDSDKRTESAQLPESEQSEEFKSEMEDVGAALSVADDFKAETNAETGFDSKPAEGAATDGSEAEAIAESDPSIDPVEGGASEPETVTEQETPDEPRATAPAERPRRGGFVPVVLGGVIAAGLGFGAATYVMPDLLRPEAPSDELNALNERLSVQDGRISELLQDVAALKSELADKVTEGVVTERTDALDARIADLQGALGSIEARLGDQSGALDDVGARLVELEKRPAASGAASASALEAFGREMEAMREEIADQRATADEAQKAIENAAQAASEQMAAIADEAERLRQEAAETATSAAARAALSRLRSALDSGAALDPALADLKATGVEIQPALAEQSQGVPTEAALREAFAPAARDALSVSLKETVEGGAWDRLGAFVRSQTGARSLSPRAGDDPDAVLSRAEAALKAGDLALAVAEIEALPPDGQARMAEWVALAQRRMDAVEAVNEISRAME</sequence>
<feature type="transmembrane region" description="Helical" evidence="7">
    <location>
        <begin position="121"/>
        <end position="143"/>
    </location>
</feature>
<dbReference type="Proteomes" id="UP000244924">
    <property type="component" value="Unassembled WGS sequence"/>
</dbReference>
<protein>
    <submittedName>
        <fullName evidence="8">Chromosome partition protein Smc</fullName>
    </submittedName>
</protein>
<evidence type="ECO:0000256" key="1">
    <source>
        <dbReference type="ARBA" id="ARBA00004370"/>
    </source>
</evidence>
<dbReference type="EMBL" id="OMOQ01000002">
    <property type="protein sequence ID" value="SPH23499.1"/>
    <property type="molecule type" value="Genomic_DNA"/>
</dbReference>
<keyword evidence="9" id="KW-1185">Reference proteome</keyword>
<name>A0A2R8BJP6_9RHOB</name>
<evidence type="ECO:0000256" key="3">
    <source>
        <dbReference type="ARBA" id="ARBA00022989"/>
    </source>
</evidence>
<reference evidence="8 9" key="1">
    <citation type="submission" date="2018-03" db="EMBL/GenBank/DDBJ databases">
        <authorList>
            <person name="Keele B.F."/>
        </authorList>
    </citation>
    <scope>NUCLEOTIDE SEQUENCE [LARGE SCALE GENOMIC DNA]</scope>
    <source>
        <strain evidence="8 9">CECT 8626</strain>
    </source>
</reference>
<comment type="subcellular location">
    <subcellularLocation>
        <location evidence="1">Membrane</location>
    </subcellularLocation>
</comment>
<evidence type="ECO:0000256" key="6">
    <source>
        <dbReference type="SAM" id="MobiDB-lite"/>
    </source>
</evidence>
<keyword evidence="2 7" id="KW-0812">Transmembrane</keyword>
<evidence type="ECO:0000256" key="5">
    <source>
        <dbReference type="SAM" id="Coils"/>
    </source>
</evidence>
<gene>
    <name evidence="8" type="primary">smc_1</name>
    <name evidence="8" type="ORF">DEA8626_02563</name>
</gene>
<feature type="coiled-coil region" evidence="5">
    <location>
        <begin position="250"/>
        <end position="302"/>
    </location>
</feature>
<evidence type="ECO:0000256" key="2">
    <source>
        <dbReference type="ARBA" id="ARBA00022692"/>
    </source>
</evidence>
<dbReference type="Gene3D" id="1.10.287.1490">
    <property type="match status" value="1"/>
</dbReference>
<keyword evidence="3 7" id="KW-1133">Transmembrane helix</keyword>
<feature type="region of interest" description="Disordered" evidence="6">
    <location>
        <begin position="1"/>
        <end position="117"/>
    </location>
</feature>
<dbReference type="Pfam" id="PF09731">
    <property type="entry name" value="Mitofilin"/>
    <property type="match status" value="1"/>
</dbReference>